<evidence type="ECO:0000313" key="6">
    <source>
        <dbReference type="Proteomes" id="UP001144396"/>
    </source>
</evidence>
<evidence type="ECO:0000256" key="3">
    <source>
        <dbReference type="ARBA" id="ARBA00023163"/>
    </source>
</evidence>
<dbReference type="Gene3D" id="3.40.50.2300">
    <property type="match status" value="2"/>
</dbReference>
<gene>
    <name evidence="5" type="ORF">ARHIZOSPH14_09390</name>
</gene>
<organism evidence="5 6">
    <name type="scientific">Agromyces rhizosphaerae</name>
    <dbReference type="NCBI Taxonomy" id="88374"/>
    <lineage>
        <taxon>Bacteria</taxon>
        <taxon>Bacillati</taxon>
        <taxon>Actinomycetota</taxon>
        <taxon>Actinomycetes</taxon>
        <taxon>Micrococcales</taxon>
        <taxon>Microbacteriaceae</taxon>
        <taxon>Agromyces</taxon>
    </lineage>
</organism>
<dbReference type="InterPro" id="IPR046335">
    <property type="entry name" value="LacI/GalR-like_sensor"/>
</dbReference>
<sequence>MVPSIADVARLSGVSKATASRALSGRGSVSPATRDRVVAAAAEIGYIASPNAASLVTGRTKSIGVIIRFVNRWYFGQVLEGLERALLERGYDLVLYNLAVAPDARERIFGYYLQRRRVDAIIGVDVDLSPEESDRLSRTGRPVVAIGGTMLPAAVRLAVDHRATARLATQHLLHLGHREIVLLGGEEAEQDREGVQGSRVQGFRDAMSAAGIDDAPYLPTEYSMSAGFSAALQLLGDPSHRPTAVFAACDEIAFGTYIAARRLGLSIPADLSIIGIDGHDNAEMFGLTTIAQDPVAQGEQAVRLAMSLLGEGDAEPAPHDIDLPVRLVVRSSTSAPTR</sequence>
<reference evidence="5" key="1">
    <citation type="submission" date="2022-12" db="EMBL/GenBank/DDBJ databases">
        <title>Reference genome sequencing for broad-spectrum identification of bacterial and archaeal isolates by mass spectrometry.</title>
        <authorList>
            <person name="Sekiguchi Y."/>
            <person name="Tourlousse D.M."/>
        </authorList>
    </citation>
    <scope>NUCLEOTIDE SEQUENCE</scope>
    <source>
        <strain evidence="5">14</strain>
    </source>
</reference>
<proteinExistence type="predicted"/>
<dbReference type="GO" id="GO:0003700">
    <property type="term" value="F:DNA-binding transcription factor activity"/>
    <property type="evidence" value="ECO:0007669"/>
    <property type="project" value="TreeGrafter"/>
</dbReference>
<dbReference type="AlphaFoldDB" id="A0A9W6CUJ7"/>
<keyword evidence="1" id="KW-0805">Transcription regulation</keyword>
<dbReference type="SUPFAM" id="SSF53822">
    <property type="entry name" value="Periplasmic binding protein-like I"/>
    <property type="match status" value="1"/>
</dbReference>
<keyword evidence="3" id="KW-0804">Transcription</keyword>
<dbReference type="SMART" id="SM00354">
    <property type="entry name" value="HTH_LACI"/>
    <property type="match status" value="1"/>
</dbReference>
<dbReference type="EMBL" id="BSDP01000001">
    <property type="protein sequence ID" value="GLI26697.1"/>
    <property type="molecule type" value="Genomic_DNA"/>
</dbReference>
<dbReference type="PROSITE" id="PS00356">
    <property type="entry name" value="HTH_LACI_1"/>
    <property type="match status" value="1"/>
</dbReference>
<keyword evidence="6" id="KW-1185">Reference proteome</keyword>
<evidence type="ECO:0000259" key="4">
    <source>
        <dbReference type="PROSITE" id="PS50932"/>
    </source>
</evidence>
<dbReference type="Proteomes" id="UP001144396">
    <property type="component" value="Unassembled WGS sequence"/>
</dbReference>
<feature type="domain" description="HTH lacI-type" evidence="4">
    <location>
        <begin position="3"/>
        <end position="57"/>
    </location>
</feature>
<dbReference type="InterPro" id="IPR028082">
    <property type="entry name" value="Peripla_BP_I"/>
</dbReference>
<name>A0A9W6CUJ7_9MICO</name>
<dbReference type="InterPro" id="IPR010982">
    <property type="entry name" value="Lambda_DNA-bd_dom_sf"/>
</dbReference>
<accession>A0A9W6CUJ7</accession>
<keyword evidence="2" id="KW-0238">DNA-binding</keyword>
<dbReference type="Pfam" id="PF00356">
    <property type="entry name" value="LacI"/>
    <property type="match status" value="1"/>
</dbReference>
<dbReference type="RefSeq" id="WP_281882715.1">
    <property type="nucleotide sequence ID" value="NZ_BSDP01000001.1"/>
</dbReference>
<dbReference type="SUPFAM" id="SSF47413">
    <property type="entry name" value="lambda repressor-like DNA-binding domains"/>
    <property type="match status" value="1"/>
</dbReference>
<dbReference type="CDD" id="cd06267">
    <property type="entry name" value="PBP1_LacI_sugar_binding-like"/>
    <property type="match status" value="1"/>
</dbReference>
<dbReference type="Pfam" id="PF13377">
    <property type="entry name" value="Peripla_BP_3"/>
    <property type="match status" value="1"/>
</dbReference>
<dbReference type="InterPro" id="IPR000843">
    <property type="entry name" value="HTH_LacI"/>
</dbReference>
<dbReference type="GO" id="GO:0000976">
    <property type="term" value="F:transcription cis-regulatory region binding"/>
    <property type="evidence" value="ECO:0007669"/>
    <property type="project" value="TreeGrafter"/>
</dbReference>
<evidence type="ECO:0000256" key="2">
    <source>
        <dbReference type="ARBA" id="ARBA00023125"/>
    </source>
</evidence>
<dbReference type="PANTHER" id="PTHR30146:SF109">
    <property type="entry name" value="HTH-TYPE TRANSCRIPTIONAL REGULATOR GALS"/>
    <property type="match status" value="1"/>
</dbReference>
<evidence type="ECO:0000313" key="5">
    <source>
        <dbReference type="EMBL" id="GLI26697.1"/>
    </source>
</evidence>
<dbReference type="CDD" id="cd01392">
    <property type="entry name" value="HTH_LacI"/>
    <property type="match status" value="1"/>
</dbReference>
<dbReference type="PANTHER" id="PTHR30146">
    <property type="entry name" value="LACI-RELATED TRANSCRIPTIONAL REPRESSOR"/>
    <property type="match status" value="1"/>
</dbReference>
<dbReference type="PROSITE" id="PS50932">
    <property type="entry name" value="HTH_LACI_2"/>
    <property type="match status" value="1"/>
</dbReference>
<protein>
    <submittedName>
        <fullName evidence="5">Transcriptional regulator</fullName>
    </submittedName>
</protein>
<comment type="caution">
    <text evidence="5">The sequence shown here is derived from an EMBL/GenBank/DDBJ whole genome shotgun (WGS) entry which is preliminary data.</text>
</comment>
<evidence type="ECO:0000256" key="1">
    <source>
        <dbReference type="ARBA" id="ARBA00023015"/>
    </source>
</evidence>
<dbReference type="Gene3D" id="1.10.260.40">
    <property type="entry name" value="lambda repressor-like DNA-binding domains"/>
    <property type="match status" value="1"/>
</dbReference>